<organism evidence="3 4">
    <name type="scientific">Alkaliphilus peptidifermentans DSM 18978</name>
    <dbReference type="NCBI Taxonomy" id="1120976"/>
    <lineage>
        <taxon>Bacteria</taxon>
        <taxon>Bacillati</taxon>
        <taxon>Bacillota</taxon>
        <taxon>Clostridia</taxon>
        <taxon>Peptostreptococcales</taxon>
        <taxon>Natronincolaceae</taxon>
        <taxon>Alkaliphilus</taxon>
    </lineage>
</organism>
<feature type="transmembrane region" description="Helical" evidence="1">
    <location>
        <begin position="7"/>
        <end position="25"/>
    </location>
</feature>
<feature type="domain" description="YcdB/YcdC repeated" evidence="2">
    <location>
        <begin position="244"/>
        <end position="342"/>
    </location>
</feature>
<name>A0A1G5IAP8_9FIRM</name>
<keyword evidence="1" id="KW-0812">Transmembrane</keyword>
<dbReference type="EMBL" id="FMUS01000014">
    <property type="protein sequence ID" value="SCY73225.1"/>
    <property type="molecule type" value="Genomic_DNA"/>
</dbReference>
<protein>
    <submittedName>
        <fullName evidence="3">Peptidase propeptide and YPEB domain-containing protein</fullName>
    </submittedName>
</protein>
<proteinExistence type="predicted"/>
<keyword evidence="4" id="KW-1185">Reference proteome</keyword>
<keyword evidence="1" id="KW-0472">Membrane</keyword>
<dbReference type="InterPro" id="IPR032599">
    <property type="entry name" value="YcdB/YcdC_rep_domain"/>
</dbReference>
<dbReference type="AlphaFoldDB" id="A0A1G5IAP8"/>
<gene>
    <name evidence="3" type="ORF">SAMN03080606_02318</name>
</gene>
<evidence type="ECO:0000313" key="4">
    <source>
        <dbReference type="Proteomes" id="UP000198636"/>
    </source>
</evidence>
<dbReference type="STRING" id="1120976.SAMN03080606_02318"/>
<accession>A0A1G5IAP8</accession>
<dbReference type="Gene3D" id="3.10.450.40">
    <property type="match status" value="1"/>
</dbReference>
<evidence type="ECO:0000259" key="2">
    <source>
        <dbReference type="Pfam" id="PF16244"/>
    </source>
</evidence>
<reference evidence="3 4" key="1">
    <citation type="submission" date="2016-10" db="EMBL/GenBank/DDBJ databases">
        <authorList>
            <person name="de Groot N.N."/>
        </authorList>
    </citation>
    <scope>NUCLEOTIDE SEQUENCE [LARGE SCALE GENOMIC DNA]</scope>
    <source>
        <strain evidence="3 4">DSM 18978</strain>
    </source>
</reference>
<sequence>MVQGKRYFIYLVLILSLLGNSYYYFQLQDAKAKLYDTNQMVSQQIESNIRQSMMYARELKETQSPLSMQNLQSTLQELTVSFGHWVNINQSERKPNERLQRGLTGIEVLRNTVVNHLNRQYTSNNNRLTEQDIELLDKVHENLDRLLVVHSKIKDRGNDLKSDKESDGGLGQVAGNIEEMARLYRHSVTPNKHPKYITFDVAVDKAKEVFPYLQRLEIESSENVKLRDGVHYYNLTFYNKDISYTVWVDAINGQIRNYELKSELSSNRSFSQRQANILARDFLSNFYSGDVKEEMFKMQLEGKNNNVIYSFRFTPIKKNITMFSDAFTINIDSGIGDVIKYSNDFISSQIPVTESILEVEEIQEKHQEDIGNMEYDGLAVIRSFETRYLPRLTHRFKTTKNDQQIIILFDAETGQQLLEMYYIYVAVD</sequence>
<dbReference type="Proteomes" id="UP000198636">
    <property type="component" value="Unassembled WGS sequence"/>
</dbReference>
<dbReference type="Pfam" id="PF16244">
    <property type="entry name" value="DUF4901"/>
    <property type="match status" value="1"/>
</dbReference>
<evidence type="ECO:0000256" key="1">
    <source>
        <dbReference type="SAM" id="Phobius"/>
    </source>
</evidence>
<evidence type="ECO:0000313" key="3">
    <source>
        <dbReference type="EMBL" id="SCY73225.1"/>
    </source>
</evidence>
<keyword evidence="1" id="KW-1133">Transmembrane helix</keyword>
<dbReference type="RefSeq" id="WP_176758983.1">
    <property type="nucleotide sequence ID" value="NZ_FMUS01000014.1"/>
</dbReference>